<dbReference type="SMART" id="SM00886">
    <property type="entry name" value="Dabb"/>
    <property type="match status" value="1"/>
</dbReference>
<evidence type="ECO:0000313" key="2">
    <source>
        <dbReference type="EMBL" id="SFS20975.1"/>
    </source>
</evidence>
<dbReference type="Pfam" id="PF07876">
    <property type="entry name" value="Dabb"/>
    <property type="match status" value="1"/>
</dbReference>
<gene>
    <name evidence="2" type="ORF">SAMN05444714_2699</name>
</gene>
<feature type="domain" description="Stress-response A/B barrel" evidence="1">
    <location>
        <begin position="7"/>
        <end position="97"/>
    </location>
</feature>
<dbReference type="RefSeq" id="WP_090209626.1">
    <property type="nucleotide sequence ID" value="NZ_FOZM01000003.1"/>
</dbReference>
<dbReference type="AlphaFoldDB" id="A0A1I6MZ43"/>
<protein>
    <submittedName>
        <fullName evidence="2">Stress responsive A/B Barrel Domain</fullName>
    </submittedName>
</protein>
<dbReference type="EMBL" id="FOZM01000003">
    <property type="protein sequence ID" value="SFS20975.1"/>
    <property type="molecule type" value="Genomic_DNA"/>
</dbReference>
<keyword evidence="3" id="KW-1185">Reference proteome</keyword>
<evidence type="ECO:0000259" key="1">
    <source>
        <dbReference type="PROSITE" id="PS51502"/>
    </source>
</evidence>
<proteinExistence type="predicted"/>
<evidence type="ECO:0000313" key="3">
    <source>
        <dbReference type="Proteomes" id="UP000198926"/>
    </source>
</evidence>
<dbReference type="PROSITE" id="PS51502">
    <property type="entry name" value="S_R_A_B_BARREL"/>
    <property type="match status" value="1"/>
</dbReference>
<dbReference type="SUPFAM" id="SSF54909">
    <property type="entry name" value="Dimeric alpha+beta barrel"/>
    <property type="match status" value="1"/>
</dbReference>
<dbReference type="STRING" id="1123755.SAMN05444714_2699"/>
<dbReference type="Gene3D" id="3.30.70.100">
    <property type="match status" value="1"/>
</dbReference>
<accession>A0A1I6MZ43</accession>
<name>A0A1I6MZ43_9RHOB</name>
<dbReference type="OrthoDB" id="9813140at2"/>
<reference evidence="2 3" key="1">
    <citation type="submission" date="2016-10" db="EMBL/GenBank/DDBJ databases">
        <authorList>
            <person name="de Groot N.N."/>
        </authorList>
    </citation>
    <scope>NUCLEOTIDE SEQUENCE [LARGE SCALE GENOMIC DNA]</scope>
    <source>
        <strain evidence="2 3">DSM 29433</strain>
    </source>
</reference>
<organism evidence="2 3">
    <name type="scientific">Yoonia litorea</name>
    <dbReference type="NCBI Taxonomy" id="1123755"/>
    <lineage>
        <taxon>Bacteria</taxon>
        <taxon>Pseudomonadati</taxon>
        <taxon>Pseudomonadota</taxon>
        <taxon>Alphaproteobacteria</taxon>
        <taxon>Rhodobacterales</taxon>
        <taxon>Paracoccaceae</taxon>
        <taxon>Yoonia</taxon>
    </lineage>
</organism>
<dbReference type="InterPro" id="IPR011008">
    <property type="entry name" value="Dimeric_a/b-barrel"/>
</dbReference>
<dbReference type="InterPro" id="IPR013097">
    <property type="entry name" value="Dabb"/>
</dbReference>
<dbReference type="Proteomes" id="UP000198926">
    <property type="component" value="Unassembled WGS sequence"/>
</dbReference>
<sequence length="97" mass="11029">MTARPALRHVVFFSAKDKADTIRIVEGLEILADIPHARVFEVRQNRQQDALSSEVDVVVYAEFDSEEDLAAYKAHPLYEASIKAVRPLRELRMAADF</sequence>